<reference evidence="5 6" key="1">
    <citation type="submission" date="2018-06" db="EMBL/GenBank/DDBJ databases">
        <authorList>
            <consortium name="Pathogen Informatics"/>
            <person name="Doyle S."/>
        </authorList>
    </citation>
    <scope>NUCLEOTIDE SEQUENCE [LARGE SCALE GENOMIC DNA]</scope>
    <source>
        <strain evidence="5 6">NCTC9381</strain>
    </source>
</reference>
<dbReference type="InterPro" id="IPR029058">
    <property type="entry name" value="AB_hydrolase_fold"/>
</dbReference>
<protein>
    <recommendedName>
        <fullName evidence="3">Carboxylic ester hydrolase</fullName>
        <ecNumber evidence="3">3.1.1.-</ecNumber>
    </recommendedName>
</protein>
<dbReference type="PROSITE" id="PS00941">
    <property type="entry name" value="CARBOXYLESTERASE_B_2"/>
    <property type="match status" value="1"/>
</dbReference>
<dbReference type="InterPro" id="IPR050309">
    <property type="entry name" value="Type-B_Carboxylest/Lipase"/>
</dbReference>
<evidence type="ECO:0000259" key="4">
    <source>
        <dbReference type="Pfam" id="PF00135"/>
    </source>
</evidence>
<name>A0A379AFU1_ENTAG</name>
<dbReference type="PROSITE" id="PS00122">
    <property type="entry name" value="CARBOXYLESTERASE_B_1"/>
    <property type="match status" value="1"/>
</dbReference>
<sequence>MLAGLQIMEGRLNRETGMKNETGLRIMTAEGELRGCMDDDLFVFKGIPYAAAPLGALRWRPPQPVTPWQQVRDATAFGASGWQNRTYCQAVGGGDPGEFSEDCLYLNVWTPDVAPVKPLPVMVWLHGGGYTIGAGGLAPYNGKPMASRGAVVVTLNYRLGHLGFFSHPALDAEYPVASTVNNFGLLDQIAALQWVQRNIPAFGGDRRNVTLFGESSGARSVLSLCCSPLAEGLFHKGIVQSAYSLPDTPLKKARQQGMAVARHFGLPPDASADDLRALPADAFWSLEGPLAIPPVPIAGDAVLPEPMLKTFMAAKQHRLPLMAGSNSDEASVLEYFGVDATAVLHQLRDKNRLTYRTLKWMYDIHDDQRLGRAVARDMAFSLVPWLVMRAQHNAGMPGWRYWFDYVSEHARDLYPHGTWHGNEVPYVLNTLSQMPDPNEERPFSEADRAFAARVSEYWFTFARDATEYKHQLEGEVVWPAWHPGSDVTMSLGDDRKSGLVLKRNFMRARMRLFRLLMTRMVRL</sequence>
<dbReference type="Proteomes" id="UP000254640">
    <property type="component" value="Unassembled WGS sequence"/>
</dbReference>
<evidence type="ECO:0000313" key="6">
    <source>
        <dbReference type="Proteomes" id="UP000254640"/>
    </source>
</evidence>
<dbReference type="GO" id="GO:0016787">
    <property type="term" value="F:hydrolase activity"/>
    <property type="evidence" value="ECO:0007669"/>
    <property type="project" value="UniProtKB-KW"/>
</dbReference>
<comment type="similarity">
    <text evidence="1 3">Belongs to the type-B carboxylesterase/lipase family.</text>
</comment>
<proteinExistence type="inferred from homology"/>
<evidence type="ECO:0000256" key="3">
    <source>
        <dbReference type="RuleBase" id="RU361235"/>
    </source>
</evidence>
<gene>
    <name evidence="5" type="primary">pnbA</name>
    <name evidence="5" type="ORF">NCTC9381_02613</name>
</gene>
<feature type="domain" description="Carboxylesterase type B" evidence="4">
    <location>
        <begin position="26"/>
        <end position="496"/>
    </location>
</feature>
<evidence type="ECO:0000256" key="1">
    <source>
        <dbReference type="ARBA" id="ARBA00005964"/>
    </source>
</evidence>
<evidence type="ECO:0000256" key="2">
    <source>
        <dbReference type="ARBA" id="ARBA00022801"/>
    </source>
</evidence>
<dbReference type="EMBL" id="UGSO01000001">
    <property type="protein sequence ID" value="SUB16697.1"/>
    <property type="molecule type" value="Genomic_DNA"/>
</dbReference>
<evidence type="ECO:0000313" key="5">
    <source>
        <dbReference type="EMBL" id="SUB16697.1"/>
    </source>
</evidence>
<organism evidence="5 6">
    <name type="scientific">Enterobacter agglomerans</name>
    <name type="common">Erwinia herbicola</name>
    <name type="synonym">Pantoea agglomerans</name>
    <dbReference type="NCBI Taxonomy" id="549"/>
    <lineage>
        <taxon>Bacteria</taxon>
        <taxon>Pseudomonadati</taxon>
        <taxon>Pseudomonadota</taxon>
        <taxon>Gammaproteobacteria</taxon>
        <taxon>Enterobacterales</taxon>
        <taxon>Erwiniaceae</taxon>
        <taxon>Pantoea</taxon>
        <taxon>Pantoea agglomerans group</taxon>
    </lineage>
</organism>
<dbReference type="InterPro" id="IPR019819">
    <property type="entry name" value="Carboxylesterase_B_CS"/>
</dbReference>
<dbReference type="InterPro" id="IPR002018">
    <property type="entry name" value="CarbesteraseB"/>
</dbReference>
<accession>A0A379AFU1</accession>
<keyword evidence="2 3" id="KW-0378">Hydrolase</keyword>
<dbReference type="SUPFAM" id="SSF53474">
    <property type="entry name" value="alpha/beta-Hydrolases"/>
    <property type="match status" value="1"/>
</dbReference>
<keyword evidence="6" id="KW-1185">Reference proteome</keyword>
<dbReference type="STRING" id="549.BEE12_17045"/>
<dbReference type="EC" id="3.1.1.-" evidence="3"/>
<dbReference type="InterPro" id="IPR019826">
    <property type="entry name" value="Carboxylesterase_B_AS"/>
</dbReference>
<dbReference type="AlphaFoldDB" id="A0A379AFU1"/>
<dbReference type="Pfam" id="PF00135">
    <property type="entry name" value="COesterase"/>
    <property type="match status" value="1"/>
</dbReference>
<dbReference type="Gene3D" id="3.40.50.1820">
    <property type="entry name" value="alpha/beta hydrolase"/>
    <property type="match status" value="1"/>
</dbReference>
<dbReference type="PANTHER" id="PTHR11559">
    <property type="entry name" value="CARBOXYLESTERASE"/>
    <property type="match status" value="1"/>
</dbReference>